<protein>
    <recommendedName>
        <fullName evidence="3">FLYWCH-type domain-containing protein</fullName>
    </recommendedName>
</protein>
<dbReference type="EMBL" id="WIXP02000002">
    <property type="protein sequence ID" value="KAF6214894.1"/>
    <property type="molecule type" value="Genomic_DNA"/>
</dbReference>
<gene>
    <name evidence="1" type="ORF">GE061_009639</name>
</gene>
<comment type="caution">
    <text evidence="1">The sequence shown here is derived from an EMBL/GenBank/DDBJ whole genome shotgun (WGS) entry which is preliminary data.</text>
</comment>
<evidence type="ECO:0000313" key="1">
    <source>
        <dbReference type="EMBL" id="KAF6214894.1"/>
    </source>
</evidence>
<name>A0A8S9Y236_APOLU</name>
<reference evidence="1" key="1">
    <citation type="journal article" date="2021" name="Mol. Ecol. Resour.">
        <title>Apolygus lucorum genome provides insights into omnivorousness and mesophyll feeding.</title>
        <authorList>
            <person name="Liu Y."/>
            <person name="Liu H."/>
            <person name="Wang H."/>
            <person name="Huang T."/>
            <person name="Liu B."/>
            <person name="Yang B."/>
            <person name="Yin L."/>
            <person name="Li B."/>
            <person name="Zhang Y."/>
            <person name="Zhang S."/>
            <person name="Jiang F."/>
            <person name="Zhang X."/>
            <person name="Ren Y."/>
            <person name="Wang B."/>
            <person name="Wang S."/>
            <person name="Lu Y."/>
            <person name="Wu K."/>
            <person name="Fan W."/>
            <person name="Wang G."/>
        </authorList>
    </citation>
    <scope>NUCLEOTIDE SEQUENCE</scope>
    <source>
        <strain evidence="1">12Hb</strain>
    </source>
</reference>
<accession>A0A8S9Y236</accession>
<organism evidence="1 2">
    <name type="scientific">Apolygus lucorum</name>
    <name type="common">Small green plant bug</name>
    <name type="synonym">Lygocoris lucorum</name>
    <dbReference type="NCBI Taxonomy" id="248454"/>
    <lineage>
        <taxon>Eukaryota</taxon>
        <taxon>Metazoa</taxon>
        <taxon>Ecdysozoa</taxon>
        <taxon>Arthropoda</taxon>
        <taxon>Hexapoda</taxon>
        <taxon>Insecta</taxon>
        <taxon>Pterygota</taxon>
        <taxon>Neoptera</taxon>
        <taxon>Paraneoptera</taxon>
        <taxon>Hemiptera</taxon>
        <taxon>Heteroptera</taxon>
        <taxon>Panheteroptera</taxon>
        <taxon>Cimicomorpha</taxon>
        <taxon>Miridae</taxon>
        <taxon>Mirini</taxon>
        <taxon>Apolygus</taxon>
    </lineage>
</organism>
<evidence type="ECO:0008006" key="3">
    <source>
        <dbReference type="Google" id="ProtNLM"/>
    </source>
</evidence>
<evidence type="ECO:0000313" key="2">
    <source>
        <dbReference type="Proteomes" id="UP000466442"/>
    </source>
</evidence>
<dbReference type="Gene3D" id="2.20.25.240">
    <property type="match status" value="1"/>
</dbReference>
<dbReference type="OrthoDB" id="6599116at2759"/>
<keyword evidence="2" id="KW-1185">Reference proteome</keyword>
<sequence length="308" mass="35606">MNSMETRWVKGGGRKGGNVIFRSEGNSGRFFKFVYHKDLAESVLRWTCAQRTSAKCGAFLKTLGEQVIFASEVHAHEPPNDFDVVELRTSVKRKACEDISTAPRKVIRRALMENPDMSPNVRDVKNLRFRKIQALGLAACYKDDENDVGRWLHWTFGLPYCQPDEVGEAFCSWIVEKPELESEKTQTFAEYIHNTYVAENSLFPPKLWACKTEEVTRTTNACESFHSSFNKDFNSPHPNIFEFQTEVYTKLQSVHHVHVPLSQIRKQQAWIRKWIDRQERGDVELFAFIKIMSFKLRPHFPSPPATTS</sequence>
<proteinExistence type="predicted"/>
<dbReference type="Proteomes" id="UP000466442">
    <property type="component" value="Unassembled WGS sequence"/>
</dbReference>
<dbReference type="AlphaFoldDB" id="A0A8S9Y236"/>